<organism evidence="2 3">
    <name type="scientific">Methylocaldum szegediense</name>
    <dbReference type="NCBI Taxonomy" id="73780"/>
    <lineage>
        <taxon>Bacteria</taxon>
        <taxon>Pseudomonadati</taxon>
        <taxon>Pseudomonadota</taxon>
        <taxon>Gammaproteobacteria</taxon>
        <taxon>Methylococcales</taxon>
        <taxon>Methylococcaceae</taxon>
        <taxon>Methylocaldum</taxon>
    </lineage>
</organism>
<gene>
    <name evidence="2" type="ORF">MSZNOR_4701</name>
</gene>
<dbReference type="Proteomes" id="UP001162030">
    <property type="component" value="Chromosome"/>
</dbReference>
<name>A0ABM9I8R5_9GAMM</name>
<dbReference type="EMBL" id="OX458333">
    <property type="protein sequence ID" value="CAI8962941.1"/>
    <property type="molecule type" value="Genomic_DNA"/>
</dbReference>
<dbReference type="RefSeq" id="WP_235726557.1">
    <property type="nucleotide sequence ID" value="NZ_OX458333.1"/>
</dbReference>
<feature type="region of interest" description="Disordered" evidence="1">
    <location>
        <begin position="1"/>
        <end position="23"/>
    </location>
</feature>
<sequence length="97" mass="10674">MDTKEAVATVSEPEAPSPTPSVQVPDECMIHVRFFPNGTVAEISERPPEVEPHDWYKFLCKNTQNRFQALSGGRGLFRIPRADIETLKAACVAGTTS</sequence>
<accession>A0ABM9I8R5</accession>
<keyword evidence="3" id="KW-1185">Reference proteome</keyword>
<evidence type="ECO:0000313" key="3">
    <source>
        <dbReference type="Proteomes" id="UP001162030"/>
    </source>
</evidence>
<evidence type="ECO:0000256" key="1">
    <source>
        <dbReference type="SAM" id="MobiDB-lite"/>
    </source>
</evidence>
<proteinExistence type="predicted"/>
<reference evidence="2 3" key="1">
    <citation type="submission" date="2023-03" db="EMBL/GenBank/DDBJ databases">
        <authorList>
            <person name="Pearce D."/>
        </authorList>
    </citation>
    <scope>NUCLEOTIDE SEQUENCE [LARGE SCALE GENOMIC DNA]</scope>
    <source>
        <strain evidence="2">Msz</strain>
    </source>
</reference>
<protein>
    <submittedName>
        <fullName evidence="2">Uncharacterized protein</fullName>
    </submittedName>
</protein>
<evidence type="ECO:0000313" key="2">
    <source>
        <dbReference type="EMBL" id="CAI8962941.1"/>
    </source>
</evidence>